<name>X0T511_9ZZZZ</name>
<gene>
    <name evidence="2" type="ORF">S01H1_25303</name>
</gene>
<feature type="compositionally biased region" description="Basic and acidic residues" evidence="1">
    <location>
        <begin position="1"/>
        <end position="11"/>
    </location>
</feature>
<comment type="caution">
    <text evidence="2">The sequence shown here is derived from an EMBL/GenBank/DDBJ whole genome shotgun (WGS) entry which is preliminary data.</text>
</comment>
<sequence length="39" mass="4803">GEKDIRGEKNPNYRHGRNCGRQRREYMRAWKQRKLQEAS</sequence>
<evidence type="ECO:0000256" key="1">
    <source>
        <dbReference type="SAM" id="MobiDB-lite"/>
    </source>
</evidence>
<proteinExistence type="predicted"/>
<feature type="region of interest" description="Disordered" evidence="1">
    <location>
        <begin position="1"/>
        <end position="20"/>
    </location>
</feature>
<evidence type="ECO:0000313" key="2">
    <source>
        <dbReference type="EMBL" id="GAF88568.1"/>
    </source>
</evidence>
<reference evidence="2" key="1">
    <citation type="journal article" date="2014" name="Front. Microbiol.">
        <title>High frequency of phylogenetically diverse reductive dehalogenase-homologous genes in deep subseafloor sedimentary metagenomes.</title>
        <authorList>
            <person name="Kawai M."/>
            <person name="Futagami T."/>
            <person name="Toyoda A."/>
            <person name="Takaki Y."/>
            <person name="Nishi S."/>
            <person name="Hori S."/>
            <person name="Arai W."/>
            <person name="Tsubouchi T."/>
            <person name="Morono Y."/>
            <person name="Uchiyama I."/>
            <person name="Ito T."/>
            <person name="Fujiyama A."/>
            <person name="Inagaki F."/>
            <person name="Takami H."/>
        </authorList>
    </citation>
    <scope>NUCLEOTIDE SEQUENCE</scope>
    <source>
        <strain evidence="2">Expedition CK06-06</strain>
    </source>
</reference>
<organism evidence="2">
    <name type="scientific">marine sediment metagenome</name>
    <dbReference type="NCBI Taxonomy" id="412755"/>
    <lineage>
        <taxon>unclassified sequences</taxon>
        <taxon>metagenomes</taxon>
        <taxon>ecological metagenomes</taxon>
    </lineage>
</organism>
<dbReference type="EMBL" id="BARS01015267">
    <property type="protein sequence ID" value="GAF88568.1"/>
    <property type="molecule type" value="Genomic_DNA"/>
</dbReference>
<dbReference type="AlphaFoldDB" id="X0T511"/>
<protein>
    <submittedName>
        <fullName evidence="2">Uncharacterized protein</fullName>
    </submittedName>
</protein>
<feature type="non-terminal residue" evidence="2">
    <location>
        <position position="1"/>
    </location>
</feature>
<accession>X0T511</accession>